<organism evidence="2 3">
    <name type="scientific">Roseateles depolymerans</name>
    <dbReference type="NCBI Taxonomy" id="76731"/>
    <lineage>
        <taxon>Bacteria</taxon>
        <taxon>Pseudomonadati</taxon>
        <taxon>Pseudomonadota</taxon>
        <taxon>Betaproteobacteria</taxon>
        <taxon>Burkholderiales</taxon>
        <taxon>Sphaerotilaceae</taxon>
        <taxon>Roseateles</taxon>
    </lineage>
</organism>
<feature type="region of interest" description="Disordered" evidence="1">
    <location>
        <begin position="110"/>
        <end position="163"/>
    </location>
</feature>
<keyword evidence="3" id="KW-1185">Reference proteome</keyword>
<protein>
    <submittedName>
        <fullName evidence="2">Uncharacterized protein</fullName>
    </submittedName>
</protein>
<accession>A0A0U3N3F2</accession>
<dbReference type="KEGG" id="rdp:RD2015_2243"/>
<dbReference type="AlphaFoldDB" id="A0A0U3N3F2"/>
<evidence type="ECO:0000313" key="2">
    <source>
        <dbReference type="EMBL" id="ALV06715.1"/>
    </source>
</evidence>
<reference evidence="2 3" key="1">
    <citation type="submission" date="2015-12" db="EMBL/GenBank/DDBJ databases">
        <title>Complete genome of Roseateles depolymerans KCTC 42856.</title>
        <authorList>
            <person name="Kim K.M."/>
        </authorList>
    </citation>
    <scope>NUCLEOTIDE SEQUENCE [LARGE SCALE GENOMIC DNA]</scope>
    <source>
        <strain evidence="2 3">KCTC 42856</strain>
    </source>
</reference>
<sequence>MVQRQMQMLADNSVRVGRSGQVQRLANHAGVAQLNQEWNTFQGQVANGEIVLVFKDKHVKGNNKARKRRGQGFSNQSQEAVLLHAIEAVKSGAATFLQMTNTNFVVEVDSKHGKHGPRKFNIHRGGGGSANERDIYQSSGDTYGDNEPNGNEYSDSDSDSEDD</sequence>
<dbReference type="Proteomes" id="UP000060699">
    <property type="component" value="Chromosome"/>
</dbReference>
<proteinExistence type="predicted"/>
<evidence type="ECO:0000313" key="3">
    <source>
        <dbReference type="Proteomes" id="UP000060699"/>
    </source>
</evidence>
<gene>
    <name evidence="2" type="ORF">RD2015_2243</name>
</gene>
<feature type="compositionally biased region" description="Acidic residues" evidence="1">
    <location>
        <begin position="154"/>
        <end position="163"/>
    </location>
</feature>
<evidence type="ECO:0000256" key="1">
    <source>
        <dbReference type="SAM" id="MobiDB-lite"/>
    </source>
</evidence>
<feature type="compositionally biased region" description="Basic residues" evidence="1">
    <location>
        <begin position="112"/>
        <end position="122"/>
    </location>
</feature>
<dbReference type="EMBL" id="CP013729">
    <property type="protein sequence ID" value="ALV06715.1"/>
    <property type="molecule type" value="Genomic_DNA"/>
</dbReference>
<name>A0A0U3N3F2_9BURK</name>